<dbReference type="PROSITE" id="PS00086">
    <property type="entry name" value="CYTOCHROME_P450"/>
    <property type="match status" value="1"/>
</dbReference>
<comment type="similarity">
    <text evidence="3 13">Belongs to the cytochrome P450 family.</text>
</comment>
<comment type="cofactor">
    <cofactor evidence="1 12">
        <name>heme</name>
        <dbReference type="ChEBI" id="CHEBI:30413"/>
    </cofactor>
</comment>
<keyword evidence="9 12" id="KW-0408">Iron</keyword>
<evidence type="ECO:0000256" key="7">
    <source>
        <dbReference type="ARBA" id="ARBA00022989"/>
    </source>
</evidence>
<evidence type="ECO:0000256" key="6">
    <source>
        <dbReference type="ARBA" id="ARBA00022723"/>
    </source>
</evidence>
<evidence type="ECO:0000256" key="2">
    <source>
        <dbReference type="ARBA" id="ARBA00004167"/>
    </source>
</evidence>
<dbReference type="GO" id="GO:0005506">
    <property type="term" value="F:iron ion binding"/>
    <property type="evidence" value="ECO:0007669"/>
    <property type="project" value="InterPro"/>
</dbReference>
<keyword evidence="15" id="KW-1185">Reference proteome</keyword>
<evidence type="ECO:0000256" key="8">
    <source>
        <dbReference type="ARBA" id="ARBA00023002"/>
    </source>
</evidence>
<dbReference type="PANTHER" id="PTHR24298:SF800">
    <property type="entry name" value="CYTOCHROME P450 89A2-RELATED"/>
    <property type="match status" value="1"/>
</dbReference>
<evidence type="ECO:0000256" key="9">
    <source>
        <dbReference type="ARBA" id="ARBA00023004"/>
    </source>
</evidence>
<dbReference type="EMBL" id="KK914417">
    <property type="protein sequence ID" value="KDP36974.1"/>
    <property type="molecule type" value="Genomic_DNA"/>
</dbReference>
<dbReference type="GO" id="GO:0016709">
    <property type="term" value="F:oxidoreductase activity, acting on paired donors, with incorporation or reduction of molecular oxygen, NAD(P)H as one donor, and incorporation of one atom of oxygen"/>
    <property type="evidence" value="ECO:0007669"/>
    <property type="project" value="TreeGrafter"/>
</dbReference>
<evidence type="ECO:0000256" key="1">
    <source>
        <dbReference type="ARBA" id="ARBA00001971"/>
    </source>
</evidence>
<proteinExistence type="inferred from homology"/>
<keyword evidence="4 12" id="KW-0349">Heme</keyword>
<dbReference type="InterPro" id="IPR002401">
    <property type="entry name" value="Cyt_P450_E_grp-I"/>
</dbReference>
<evidence type="ECO:0000256" key="10">
    <source>
        <dbReference type="ARBA" id="ARBA00023033"/>
    </source>
</evidence>
<accession>A0A067KYN4</accession>
<dbReference type="GO" id="GO:0016020">
    <property type="term" value="C:membrane"/>
    <property type="evidence" value="ECO:0007669"/>
    <property type="project" value="UniProtKB-SubCell"/>
</dbReference>
<keyword evidence="5" id="KW-0812">Transmembrane</keyword>
<evidence type="ECO:0008006" key="16">
    <source>
        <dbReference type="Google" id="ProtNLM"/>
    </source>
</evidence>
<evidence type="ECO:0000256" key="13">
    <source>
        <dbReference type="RuleBase" id="RU000461"/>
    </source>
</evidence>
<keyword evidence="6 12" id="KW-0479">Metal-binding</keyword>
<dbReference type="Gene3D" id="1.10.630.10">
    <property type="entry name" value="Cytochrome P450"/>
    <property type="match status" value="1"/>
</dbReference>
<dbReference type="FunFam" id="1.10.630.10:FF:000012">
    <property type="entry name" value="Cytochrome P450 family protein"/>
    <property type="match status" value="1"/>
</dbReference>
<evidence type="ECO:0000256" key="11">
    <source>
        <dbReference type="ARBA" id="ARBA00023136"/>
    </source>
</evidence>
<evidence type="ECO:0000313" key="15">
    <source>
        <dbReference type="Proteomes" id="UP000027138"/>
    </source>
</evidence>
<sequence>MELWFIILISLSISALFKSIFNLLFTSHNHRLPPGPFAFPIIGNLQWFRRSSFDIEPILRSLHSKFGPIFTLYMGSRPAIFIADRSLAHQAFVQNGAVFADRPPALPIAKIINSNQHNINSASYGPTWRLFRRNLTAGVLHPSRVKSYRNAREWVLQILRNRIESQAKSGSPVSVVDHFQFSMFALLVLICFGDKLDETQIKQIEEVQRQILLTFGKFSSLNFWPRLSKIFMRRRWEELFQICSKQREILIPLVRARKELKETRINKTDQQDDIIVSYVDTLLNLELPDEKRKLEEGEIISLCSELLNGGTDTTSTALQWIMANLVKYPEIQEKLFMEIKGVISNGEEEEVKEEDLQNMPYLKAVILEGLRRHPPGHLLLAHSVREDVVLDKYSIPKFGTINVMIAEMGWDSKVWDDPMAFKPGRFLNDEGQLSDFDITGSREIKMMPFGVGRRICPAYSLAMLHLEYFVANLIWSFEWKAINKEDVDLSEKLEFTVVMKNPLQAYISPRSK</sequence>
<dbReference type="SUPFAM" id="SSF48264">
    <property type="entry name" value="Cytochrome P450"/>
    <property type="match status" value="1"/>
</dbReference>
<protein>
    <recommendedName>
        <fullName evidence="16">Cytochrome P450</fullName>
    </recommendedName>
</protein>
<name>A0A067KYN4_JATCU</name>
<dbReference type="CDD" id="cd11075">
    <property type="entry name" value="CYP77_89"/>
    <property type="match status" value="1"/>
</dbReference>
<dbReference type="Proteomes" id="UP000027138">
    <property type="component" value="Unassembled WGS sequence"/>
</dbReference>
<dbReference type="InterPro" id="IPR001128">
    <property type="entry name" value="Cyt_P450"/>
</dbReference>
<evidence type="ECO:0000256" key="3">
    <source>
        <dbReference type="ARBA" id="ARBA00010617"/>
    </source>
</evidence>
<feature type="binding site" description="axial binding residue" evidence="12">
    <location>
        <position position="456"/>
    </location>
    <ligand>
        <name>heme</name>
        <dbReference type="ChEBI" id="CHEBI:30413"/>
    </ligand>
    <ligandPart>
        <name>Fe</name>
        <dbReference type="ChEBI" id="CHEBI:18248"/>
    </ligandPart>
</feature>
<evidence type="ECO:0000256" key="4">
    <source>
        <dbReference type="ARBA" id="ARBA00022617"/>
    </source>
</evidence>
<keyword evidence="10 13" id="KW-0503">Monooxygenase</keyword>
<dbReference type="InterPro" id="IPR036396">
    <property type="entry name" value="Cyt_P450_sf"/>
</dbReference>
<gene>
    <name evidence="14" type="ORF">JCGZ_08566</name>
</gene>
<keyword evidence="11" id="KW-0472">Membrane</keyword>
<dbReference type="Pfam" id="PF00067">
    <property type="entry name" value="p450"/>
    <property type="match status" value="1"/>
</dbReference>
<evidence type="ECO:0000313" key="14">
    <source>
        <dbReference type="EMBL" id="KDP36974.1"/>
    </source>
</evidence>
<organism evidence="14 15">
    <name type="scientific">Jatropha curcas</name>
    <name type="common">Barbados nut</name>
    <dbReference type="NCBI Taxonomy" id="180498"/>
    <lineage>
        <taxon>Eukaryota</taxon>
        <taxon>Viridiplantae</taxon>
        <taxon>Streptophyta</taxon>
        <taxon>Embryophyta</taxon>
        <taxon>Tracheophyta</taxon>
        <taxon>Spermatophyta</taxon>
        <taxon>Magnoliopsida</taxon>
        <taxon>eudicotyledons</taxon>
        <taxon>Gunneridae</taxon>
        <taxon>Pentapetalae</taxon>
        <taxon>rosids</taxon>
        <taxon>fabids</taxon>
        <taxon>Malpighiales</taxon>
        <taxon>Euphorbiaceae</taxon>
        <taxon>Crotonoideae</taxon>
        <taxon>Jatropheae</taxon>
        <taxon>Jatropha</taxon>
    </lineage>
</organism>
<dbReference type="PANTHER" id="PTHR24298">
    <property type="entry name" value="FLAVONOID 3'-MONOOXYGENASE-RELATED"/>
    <property type="match status" value="1"/>
</dbReference>
<dbReference type="PRINTS" id="PR00385">
    <property type="entry name" value="P450"/>
</dbReference>
<comment type="subcellular location">
    <subcellularLocation>
        <location evidence="2">Membrane</location>
        <topology evidence="2">Single-pass membrane protein</topology>
    </subcellularLocation>
</comment>
<dbReference type="STRING" id="180498.A0A067KYN4"/>
<keyword evidence="8 13" id="KW-0560">Oxidoreductase</keyword>
<evidence type="ECO:0000256" key="5">
    <source>
        <dbReference type="ARBA" id="ARBA00022692"/>
    </source>
</evidence>
<dbReference type="PRINTS" id="PR00463">
    <property type="entry name" value="EP450I"/>
</dbReference>
<evidence type="ECO:0000256" key="12">
    <source>
        <dbReference type="PIRSR" id="PIRSR602401-1"/>
    </source>
</evidence>
<dbReference type="InterPro" id="IPR017972">
    <property type="entry name" value="Cyt_P450_CS"/>
</dbReference>
<dbReference type="InterPro" id="IPR051103">
    <property type="entry name" value="Plant_metabolite_P450s"/>
</dbReference>
<dbReference type="OrthoDB" id="1055148at2759"/>
<dbReference type="AlphaFoldDB" id="A0A067KYN4"/>
<keyword evidence="7" id="KW-1133">Transmembrane helix</keyword>
<reference evidence="14 15" key="1">
    <citation type="journal article" date="2014" name="PLoS ONE">
        <title>Global Analysis of Gene Expression Profiles in Physic Nut (Jatropha curcas L.) Seedlings Exposed to Salt Stress.</title>
        <authorList>
            <person name="Zhang L."/>
            <person name="Zhang C."/>
            <person name="Wu P."/>
            <person name="Chen Y."/>
            <person name="Li M."/>
            <person name="Jiang H."/>
            <person name="Wu G."/>
        </authorList>
    </citation>
    <scope>NUCLEOTIDE SEQUENCE [LARGE SCALE GENOMIC DNA]</scope>
    <source>
        <strain evidence="15">cv. GZQX0401</strain>
        <tissue evidence="14">Young leaves</tissue>
    </source>
</reference>
<dbReference type="GO" id="GO:0020037">
    <property type="term" value="F:heme binding"/>
    <property type="evidence" value="ECO:0007669"/>
    <property type="project" value="InterPro"/>
</dbReference>